<comment type="caution">
    <text evidence="2">The sequence shown here is derived from an EMBL/GenBank/DDBJ whole genome shotgun (WGS) entry which is preliminary data.</text>
</comment>
<keyword evidence="3" id="KW-1185">Reference proteome</keyword>
<dbReference type="GeneID" id="72001463"/>
<accession>A0ABQ8KCS1</accession>
<gene>
    <name evidence="2" type="ORF">C8Q71DRAFT_710298</name>
</gene>
<sequence length="281" mass="32284">MSVLQVHDPWIIPRCIVQQNSNEFLYGNELDGFMLDKKGLLCSDPINHRIALCSDCYNSLKKPAMPRYALANNLYRGHLPTEFCDLTWVEQMACAIYHITAHVTRLYGSSEPGQPKIFHGNTITHDMNVISTTTVLPRTPADITGYLSVVFTGPHKIKASDLGNTFRVRKAKIWHFLLWLKHHNKLYEQILLDQSNIDRFPDDGVLPGVDAQFIQDIHQKVMKSSKKKQQVLQNILQRLLCMTTLNMQMINQLYCWNTQVYLTQKETALVYSSDADTYVLL</sequence>
<evidence type="ECO:0000313" key="3">
    <source>
        <dbReference type="Proteomes" id="UP000814176"/>
    </source>
</evidence>
<evidence type="ECO:0000313" key="2">
    <source>
        <dbReference type="EMBL" id="KAH9835363.1"/>
    </source>
</evidence>
<dbReference type="Proteomes" id="UP000814176">
    <property type="component" value="Unassembled WGS sequence"/>
</dbReference>
<reference evidence="2 3" key="1">
    <citation type="journal article" date="2021" name="Environ. Microbiol.">
        <title>Gene family expansions and transcriptome signatures uncover fungal adaptations to wood decay.</title>
        <authorList>
            <person name="Hage H."/>
            <person name="Miyauchi S."/>
            <person name="Viragh M."/>
            <person name="Drula E."/>
            <person name="Min B."/>
            <person name="Chaduli D."/>
            <person name="Navarro D."/>
            <person name="Favel A."/>
            <person name="Norest M."/>
            <person name="Lesage-Meessen L."/>
            <person name="Balint B."/>
            <person name="Merenyi Z."/>
            <person name="de Eugenio L."/>
            <person name="Morin E."/>
            <person name="Martinez A.T."/>
            <person name="Baldrian P."/>
            <person name="Stursova M."/>
            <person name="Martinez M.J."/>
            <person name="Novotny C."/>
            <person name="Magnuson J.K."/>
            <person name="Spatafora J.W."/>
            <person name="Maurice S."/>
            <person name="Pangilinan J."/>
            <person name="Andreopoulos W."/>
            <person name="LaButti K."/>
            <person name="Hundley H."/>
            <person name="Na H."/>
            <person name="Kuo A."/>
            <person name="Barry K."/>
            <person name="Lipzen A."/>
            <person name="Henrissat B."/>
            <person name="Riley R."/>
            <person name="Ahrendt S."/>
            <person name="Nagy L.G."/>
            <person name="Grigoriev I.V."/>
            <person name="Martin F."/>
            <person name="Rosso M.N."/>
        </authorList>
    </citation>
    <scope>NUCLEOTIDE SEQUENCE [LARGE SCALE GENOMIC DNA]</scope>
    <source>
        <strain evidence="2 3">CIRM-BRFM 1785</strain>
    </source>
</reference>
<dbReference type="Pfam" id="PF20209">
    <property type="entry name" value="DUF6570"/>
    <property type="match status" value="1"/>
</dbReference>
<protein>
    <recommendedName>
        <fullName evidence="1">DUF6570 domain-containing protein</fullName>
    </recommendedName>
</protein>
<dbReference type="RefSeq" id="XP_047777796.1">
    <property type="nucleotide sequence ID" value="XM_047920731.1"/>
</dbReference>
<dbReference type="EMBL" id="JADCUA010000013">
    <property type="protein sequence ID" value="KAH9835363.1"/>
    <property type="molecule type" value="Genomic_DNA"/>
</dbReference>
<name>A0ABQ8KCS1_9APHY</name>
<dbReference type="InterPro" id="IPR046700">
    <property type="entry name" value="DUF6570"/>
</dbReference>
<proteinExistence type="predicted"/>
<organism evidence="2 3">
    <name type="scientific">Rhodofomes roseus</name>
    <dbReference type="NCBI Taxonomy" id="34475"/>
    <lineage>
        <taxon>Eukaryota</taxon>
        <taxon>Fungi</taxon>
        <taxon>Dikarya</taxon>
        <taxon>Basidiomycota</taxon>
        <taxon>Agaricomycotina</taxon>
        <taxon>Agaricomycetes</taxon>
        <taxon>Polyporales</taxon>
        <taxon>Rhodofomes</taxon>
    </lineage>
</organism>
<feature type="domain" description="DUF6570" evidence="1">
    <location>
        <begin position="63"/>
        <end position="198"/>
    </location>
</feature>
<evidence type="ECO:0000259" key="1">
    <source>
        <dbReference type="Pfam" id="PF20209"/>
    </source>
</evidence>